<keyword evidence="3 6" id="KW-0812">Transmembrane</keyword>
<gene>
    <name evidence="7" type="ORF">HLVA_05770</name>
</gene>
<sequence length="127" mass="14553">MDKVLKNVIKKAVVVTLVLIIYGLIIKEPSIYFGMASGCIISILNFYLLINDTKKYIAISNKVQRIAFAGYLKRYAISGILLFIMIKIGIDYFFGAVLGILLVKFIILFTQFYNIAKERLKMIFNKR</sequence>
<dbReference type="InterPro" id="IPR005598">
    <property type="entry name" value="ATP_synth_I"/>
</dbReference>
<name>A0AAU9DNR0_9FUSO</name>
<protein>
    <recommendedName>
        <fullName evidence="9">ATP synthase subunit I</fullName>
    </recommendedName>
</protein>
<dbReference type="EMBL" id="AP027059">
    <property type="protein sequence ID" value="BDU50008.1"/>
    <property type="molecule type" value="Genomic_DNA"/>
</dbReference>
<evidence type="ECO:0000313" key="7">
    <source>
        <dbReference type="EMBL" id="BDU50008.1"/>
    </source>
</evidence>
<feature type="transmembrane region" description="Helical" evidence="6">
    <location>
        <begin position="96"/>
        <end position="116"/>
    </location>
</feature>
<evidence type="ECO:0000256" key="1">
    <source>
        <dbReference type="ARBA" id="ARBA00004651"/>
    </source>
</evidence>
<feature type="transmembrane region" description="Helical" evidence="6">
    <location>
        <begin position="71"/>
        <end position="90"/>
    </location>
</feature>
<evidence type="ECO:0008006" key="9">
    <source>
        <dbReference type="Google" id="ProtNLM"/>
    </source>
</evidence>
<evidence type="ECO:0000256" key="4">
    <source>
        <dbReference type="ARBA" id="ARBA00022989"/>
    </source>
</evidence>
<accession>A0AAU9DNR0</accession>
<dbReference type="Proteomes" id="UP001321582">
    <property type="component" value="Chromosome"/>
</dbReference>
<evidence type="ECO:0000256" key="3">
    <source>
        <dbReference type="ARBA" id="ARBA00022692"/>
    </source>
</evidence>
<reference evidence="7 8" key="1">
    <citation type="submission" date="2022-11" db="EMBL/GenBank/DDBJ databases">
        <title>Haliovirga abyssi gen. nov., sp. nov., a mesophilic fermentative bacterium isolated from the Iheya North hydrothermal field and the proposal of Haliovirgaceae fam. nov.</title>
        <authorList>
            <person name="Miyazaki U."/>
            <person name="Tame A."/>
            <person name="Miyazaki J."/>
            <person name="Takai K."/>
            <person name="Sawayama S."/>
            <person name="Kitajima M."/>
            <person name="Okamoto A."/>
            <person name="Nakagawa S."/>
        </authorList>
    </citation>
    <scope>NUCLEOTIDE SEQUENCE [LARGE SCALE GENOMIC DNA]</scope>
    <source>
        <strain evidence="7 8">IC12</strain>
    </source>
</reference>
<dbReference type="AlphaFoldDB" id="A0AAU9DNR0"/>
<dbReference type="GO" id="GO:0005886">
    <property type="term" value="C:plasma membrane"/>
    <property type="evidence" value="ECO:0007669"/>
    <property type="project" value="UniProtKB-SubCell"/>
</dbReference>
<evidence type="ECO:0000256" key="5">
    <source>
        <dbReference type="ARBA" id="ARBA00023136"/>
    </source>
</evidence>
<keyword evidence="5 6" id="KW-0472">Membrane</keyword>
<proteinExistence type="predicted"/>
<keyword evidence="4 6" id="KW-1133">Transmembrane helix</keyword>
<evidence type="ECO:0000256" key="6">
    <source>
        <dbReference type="SAM" id="Phobius"/>
    </source>
</evidence>
<dbReference type="RefSeq" id="WP_307904945.1">
    <property type="nucleotide sequence ID" value="NZ_AP027059.1"/>
</dbReference>
<dbReference type="KEGG" id="haby:HLVA_05770"/>
<evidence type="ECO:0000256" key="2">
    <source>
        <dbReference type="ARBA" id="ARBA00022475"/>
    </source>
</evidence>
<feature type="transmembrane region" description="Helical" evidence="6">
    <location>
        <begin position="31"/>
        <end position="50"/>
    </location>
</feature>
<comment type="subcellular location">
    <subcellularLocation>
        <location evidence="1">Cell membrane</location>
        <topology evidence="1">Multi-pass membrane protein</topology>
    </subcellularLocation>
</comment>
<keyword evidence="8" id="KW-1185">Reference proteome</keyword>
<keyword evidence="2" id="KW-1003">Cell membrane</keyword>
<organism evidence="7 8">
    <name type="scientific">Haliovirga abyssi</name>
    <dbReference type="NCBI Taxonomy" id="2996794"/>
    <lineage>
        <taxon>Bacteria</taxon>
        <taxon>Fusobacteriati</taxon>
        <taxon>Fusobacteriota</taxon>
        <taxon>Fusobacteriia</taxon>
        <taxon>Fusobacteriales</taxon>
        <taxon>Haliovirgaceae</taxon>
        <taxon>Haliovirga</taxon>
    </lineage>
</organism>
<dbReference type="Pfam" id="PF03899">
    <property type="entry name" value="ATP-synt_I"/>
    <property type="match status" value="1"/>
</dbReference>
<feature type="transmembrane region" description="Helical" evidence="6">
    <location>
        <begin position="7"/>
        <end position="25"/>
    </location>
</feature>
<evidence type="ECO:0000313" key="8">
    <source>
        <dbReference type="Proteomes" id="UP001321582"/>
    </source>
</evidence>